<comment type="caution">
    <text evidence="1">The sequence shown here is derived from an EMBL/GenBank/DDBJ whole genome shotgun (WGS) entry which is preliminary data.</text>
</comment>
<dbReference type="Proteomes" id="UP000604825">
    <property type="component" value="Unassembled WGS sequence"/>
</dbReference>
<keyword evidence="2" id="KW-1185">Reference proteome</keyword>
<accession>A0A811QBM3</accession>
<protein>
    <submittedName>
        <fullName evidence="1">Uncharacterized protein</fullName>
    </submittedName>
</protein>
<evidence type="ECO:0000313" key="1">
    <source>
        <dbReference type="EMBL" id="CAD6256689.1"/>
    </source>
</evidence>
<sequence>MAAPAPREVWEHMVGEEITPENINLMLNERPEIRDANVYPMDYPPSPIDPGWVRLIVFYKFDENNKNTICWPAPYVMYGNNAQAAALTIG</sequence>
<dbReference type="AlphaFoldDB" id="A0A811QBM3"/>
<proteinExistence type="predicted"/>
<organism evidence="1 2">
    <name type="scientific">Miscanthus lutarioriparius</name>
    <dbReference type="NCBI Taxonomy" id="422564"/>
    <lineage>
        <taxon>Eukaryota</taxon>
        <taxon>Viridiplantae</taxon>
        <taxon>Streptophyta</taxon>
        <taxon>Embryophyta</taxon>
        <taxon>Tracheophyta</taxon>
        <taxon>Spermatophyta</taxon>
        <taxon>Magnoliopsida</taxon>
        <taxon>Liliopsida</taxon>
        <taxon>Poales</taxon>
        <taxon>Poaceae</taxon>
        <taxon>PACMAD clade</taxon>
        <taxon>Panicoideae</taxon>
        <taxon>Andropogonodae</taxon>
        <taxon>Andropogoneae</taxon>
        <taxon>Saccharinae</taxon>
        <taxon>Miscanthus</taxon>
    </lineage>
</organism>
<evidence type="ECO:0000313" key="2">
    <source>
        <dbReference type="Proteomes" id="UP000604825"/>
    </source>
</evidence>
<gene>
    <name evidence="1" type="ORF">NCGR_LOCUS40192</name>
</gene>
<dbReference type="EMBL" id="CAJGYO010000010">
    <property type="protein sequence ID" value="CAD6256689.1"/>
    <property type="molecule type" value="Genomic_DNA"/>
</dbReference>
<name>A0A811QBM3_9POAL</name>
<reference evidence="1" key="1">
    <citation type="submission" date="2020-10" db="EMBL/GenBank/DDBJ databases">
        <authorList>
            <person name="Han B."/>
            <person name="Lu T."/>
            <person name="Zhao Q."/>
            <person name="Huang X."/>
            <person name="Zhao Y."/>
        </authorList>
    </citation>
    <scope>NUCLEOTIDE SEQUENCE</scope>
</reference>